<dbReference type="InterPro" id="IPR027417">
    <property type="entry name" value="P-loop_NTPase"/>
</dbReference>
<keyword evidence="2" id="KW-0813">Transport</keyword>
<dbReference type="InterPro" id="IPR003593">
    <property type="entry name" value="AAA+_ATPase"/>
</dbReference>
<dbReference type="PANTHER" id="PTHR42734">
    <property type="entry name" value="METAL TRANSPORT SYSTEM ATP-BINDING PROTEIN TM_0124-RELATED"/>
    <property type="match status" value="1"/>
</dbReference>
<keyword evidence="7" id="KW-1185">Reference proteome</keyword>
<accession>E0SRF2</accession>
<protein>
    <submittedName>
        <fullName evidence="6">ABC transporter related</fullName>
    </submittedName>
</protein>
<organism evidence="6 7">
    <name type="scientific">Ignisphaera aggregans (strain DSM 17230 / JCM 13409 / AQ1.S1)</name>
    <dbReference type="NCBI Taxonomy" id="583356"/>
    <lineage>
        <taxon>Archaea</taxon>
        <taxon>Thermoproteota</taxon>
        <taxon>Thermoprotei</taxon>
        <taxon>Desulfurococcales</taxon>
        <taxon>Desulfurococcaceae</taxon>
        <taxon>Ignisphaera</taxon>
    </lineage>
</organism>
<dbReference type="KEGG" id="iag:Igag_1604"/>
<dbReference type="Proteomes" id="UP000001304">
    <property type="component" value="Chromosome"/>
</dbReference>
<comment type="similarity">
    <text evidence="1">Belongs to the ABC transporter superfamily.</text>
</comment>
<feature type="domain" description="ABC transporter" evidence="5">
    <location>
        <begin position="1"/>
        <end position="241"/>
    </location>
</feature>
<name>E0SRF2_IGNAA</name>
<dbReference type="HOGENOM" id="CLU_000604_1_11_2"/>
<evidence type="ECO:0000256" key="1">
    <source>
        <dbReference type="ARBA" id="ARBA00005417"/>
    </source>
</evidence>
<evidence type="ECO:0000256" key="3">
    <source>
        <dbReference type="ARBA" id="ARBA00022741"/>
    </source>
</evidence>
<evidence type="ECO:0000313" key="7">
    <source>
        <dbReference type="Proteomes" id="UP000001304"/>
    </source>
</evidence>
<dbReference type="InterPro" id="IPR050153">
    <property type="entry name" value="Metal_Ion_Import_ABC"/>
</dbReference>
<dbReference type="AlphaFoldDB" id="E0SRF2"/>
<dbReference type="GO" id="GO:0016887">
    <property type="term" value="F:ATP hydrolysis activity"/>
    <property type="evidence" value="ECO:0007669"/>
    <property type="project" value="InterPro"/>
</dbReference>
<dbReference type="SUPFAM" id="SSF52540">
    <property type="entry name" value="P-loop containing nucleoside triphosphate hydrolases"/>
    <property type="match status" value="1"/>
</dbReference>
<dbReference type="GO" id="GO:0005524">
    <property type="term" value="F:ATP binding"/>
    <property type="evidence" value="ECO:0007669"/>
    <property type="project" value="UniProtKB-KW"/>
</dbReference>
<evidence type="ECO:0000256" key="4">
    <source>
        <dbReference type="ARBA" id="ARBA00022840"/>
    </source>
</evidence>
<dbReference type="SMART" id="SM00382">
    <property type="entry name" value="AAA"/>
    <property type="match status" value="1"/>
</dbReference>
<evidence type="ECO:0000256" key="2">
    <source>
        <dbReference type="ARBA" id="ARBA00022448"/>
    </source>
</evidence>
<dbReference type="Pfam" id="PF00005">
    <property type="entry name" value="ABC_tran"/>
    <property type="match status" value="1"/>
</dbReference>
<dbReference type="EMBL" id="CP002098">
    <property type="protein sequence ID" value="ADM28406.1"/>
    <property type="molecule type" value="Genomic_DNA"/>
</dbReference>
<dbReference type="PANTHER" id="PTHR42734:SF5">
    <property type="entry name" value="IRON TRANSPORT SYSTEM ATP-BINDING PROTEIN HI_0361-RELATED"/>
    <property type="match status" value="1"/>
</dbReference>
<dbReference type="STRING" id="583356.Igag_1604"/>
<keyword evidence="4" id="KW-0067">ATP-binding</keyword>
<dbReference type="PROSITE" id="PS50893">
    <property type="entry name" value="ABC_TRANSPORTER_2"/>
    <property type="match status" value="1"/>
</dbReference>
<evidence type="ECO:0000259" key="5">
    <source>
        <dbReference type="PROSITE" id="PS50893"/>
    </source>
</evidence>
<gene>
    <name evidence="6" type="ordered locus">Igag_1604</name>
</gene>
<dbReference type="InterPro" id="IPR017871">
    <property type="entry name" value="ABC_transporter-like_CS"/>
</dbReference>
<evidence type="ECO:0000313" key="6">
    <source>
        <dbReference type="EMBL" id="ADM28406.1"/>
    </source>
</evidence>
<reference evidence="6 7" key="1">
    <citation type="journal article" date="2010" name="Stand. Genomic Sci.">
        <title>Complete genome sequence of Ignisphaera aggregans type strain (AQ1.S1).</title>
        <authorList>
            <person name="Goker M."/>
            <person name="Held B."/>
            <person name="Lapidus A."/>
            <person name="Nolan M."/>
            <person name="Spring S."/>
            <person name="Yasawong M."/>
            <person name="Lucas S."/>
            <person name="Glavina Del Rio T."/>
            <person name="Tice H."/>
            <person name="Cheng J.F."/>
            <person name="Goodwin L."/>
            <person name="Tapia R."/>
            <person name="Pitluck S."/>
            <person name="Liolios K."/>
            <person name="Ivanova N."/>
            <person name="Mavromatis K."/>
            <person name="Mikhailova N."/>
            <person name="Pati A."/>
            <person name="Chen A."/>
            <person name="Palaniappan K."/>
            <person name="Brambilla E."/>
            <person name="Land M."/>
            <person name="Hauser L."/>
            <person name="Chang Y.J."/>
            <person name="Jeffries C.D."/>
            <person name="Brettin T."/>
            <person name="Detter J.C."/>
            <person name="Han C."/>
            <person name="Rohde M."/>
            <person name="Sikorski J."/>
            <person name="Woyke T."/>
            <person name="Bristow J."/>
            <person name="Eisen J.A."/>
            <person name="Markowitz V."/>
            <person name="Hugenholtz P."/>
            <person name="Kyrpides N.C."/>
            <person name="Klenk H.P."/>
        </authorList>
    </citation>
    <scope>NUCLEOTIDE SEQUENCE [LARGE SCALE GENOMIC DNA]</scope>
    <source>
        <strain evidence="7">DSM 17230 / JCM 13409 / AQ1.S1</strain>
    </source>
</reference>
<dbReference type="PROSITE" id="PS00211">
    <property type="entry name" value="ABC_TRANSPORTER_1"/>
    <property type="match status" value="1"/>
</dbReference>
<sequence>MLLETRKLTIGYGKPLVRDIELSLDRGELLLVMGPNGAGKTTLLKTLAGLLTPLDGHIYIDGVEVTHNPKSVGRYIGYLPQLSLYNTSIFPITVYEFVKNAYEIYLKSLDIRLSKNEIVRRVAEVLDMVGIDRELWGKSIWKLSGGQRQRVLLARALVHDPLILLLDEPFSSIDPEGRKVFADMIIDLKRDKLIILTCHDPIILVNQSDNIMVIGRGSYVIGKPGEVLRDEILRKFYGDSIFGVEKHIHIYDFHS</sequence>
<keyword evidence="3" id="KW-0547">Nucleotide-binding</keyword>
<proteinExistence type="inferred from homology"/>
<dbReference type="Gene3D" id="3.40.50.300">
    <property type="entry name" value="P-loop containing nucleotide triphosphate hydrolases"/>
    <property type="match status" value="1"/>
</dbReference>
<dbReference type="BioCyc" id="IAGG583356:GHAH-1596-MONOMER"/>
<dbReference type="InterPro" id="IPR003439">
    <property type="entry name" value="ABC_transporter-like_ATP-bd"/>
</dbReference>